<dbReference type="SUPFAM" id="SSF47090">
    <property type="entry name" value="PGBD-like"/>
    <property type="match status" value="2"/>
</dbReference>
<evidence type="ECO:0000259" key="4">
    <source>
        <dbReference type="SMART" id="SM00644"/>
    </source>
</evidence>
<comment type="caution">
    <text evidence="5">The sequence shown here is derived from an EMBL/GenBank/DDBJ whole genome shotgun (WGS) entry which is preliminary data.</text>
</comment>
<dbReference type="Gene3D" id="3.40.80.10">
    <property type="entry name" value="Peptidoglycan recognition protein-like"/>
    <property type="match status" value="1"/>
</dbReference>
<name>A0A161QGU2_9BACI</name>
<dbReference type="AlphaFoldDB" id="A0A161QGU2"/>
<dbReference type="CDD" id="cd06583">
    <property type="entry name" value="PGRP"/>
    <property type="match status" value="1"/>
</dbReference>
<dbReference type="InterPro" id="IPR036505">
    <property type="entry name" value="Amidase/PGRP_sf"/>
</dbReference>
<accession>A0A161QGU2</accession>
<proteinExistence type="predicted"/>
<keyword evidence="6" id="KW-1185">Reference proteome</keyword>
<dbReference type="Proteomes" id="UP000075806">
    <property type="component" value="Unassembled WGS sequence"/>
</dbReference>
<dbReference type="STRING" id="519424.AZF04_09820"/>
<dbReference type="GO" id="GO:0008745">
    <property type="term" value="F:N-acetylmuramoyl-L-alanine amidase activity"/>
    <property type="evidence" value="ECO:0007669"/>
    <property type="project" value="InterPro"/>
</dbReference>
<feature type="compositionally biased region" description="Low complexity" evidence="3">
    <location>
        <begin position="153"/>
        <end position="163"/>
    </location>
</feature>
<evidence type="ECO:0000256" key="3">
    <source>
        <dbReference type="SAM" id="MobiDB-lite"/>
    </source>
</evidence>
<organism evidence="5 6">
    <name type="scientific">Alkalihalobacillus trypoxylicola</name>
    <dbReference type="NCBI Taxonomy" id="519424"/>
    <lineage>
        <taxon>Bacteria</taxon>
        <taxon>Bacillati</taxon>
        <taxon>Bacillota</taxon>
        <taxon>Bacilli</taxon>
        <taxon>Bacillales</taxon>
        <taxon>Bacillaceae</taxon>
        <taxon>Alkalihalobacillus</taxon>
    </lineage>
</organism>
<dbReference type="Pfam" id="PF01471">
    <property type="entry name" value="PG_binding_1"/>
    <property type="match status" value="2"/>
</dbReference>
<dbReference type="EMBL" id="LTAO01000034">
    <property type="protein sequence ID" value="KYG28190.1"/>
    <property type="molecule type" value="Genomic_DNA"/>
</dbReference>
<sequence>MTKIQDIRNRTHGGTSKRVLTRITSIARHHSATASGDYFAFWNGRWRSLGWKTGGYHEIILRDGTVQLCYDPAVITNGISGHNTNAYHICLVGNGEFTEAQEQAWRERAIFNMERFKLAVNDVKGHREYSGANTQCPGIDMNLVRQQLTTVTVKPTPPKTGGTQVNNSTPTLRKGSKGAVVGRMQKRLIAHGFPLPRFGGDDDFGDETHNAVLAFQRAKGLTPDGIVGPKTWTELNKQPAAKPKYSRLLRLTSPMMRGDDIKAVQRALGITADGIYGPQTQRAVRSYQSKHGLLVDGIVGQQTWSHMF</sequence>
<dbReference type="SMART" id="SM00644">
    <property type="entry name" value="Ami_2"/>
    <property type="match status" value="1"/>
</dbReference>
<dbReference type="InterPro" id="IPR036366">
    <property type="entry name" value="PGBDSf"/>
</dbReference>
<dbReference type="InterPro" id="IPR002477">
    <property type="entry name" value="Peptidoglycan-bd-like"/>
</dbReference>
<evidence type="ECO:0000256" key="2">
    <source>
        <dbReference type="ARBA" id="ARBA00032390"/>
    </source>
</evidence>
<feature type="region of interest" description="Disordered" evidence="3">
    <location>
        <begin position="153"/>
        <end position="178"/>
    </location>
</feature>
<dbReference type="SUPFAM" id="SSF55846">
    <property type="entry name" value="N-acetylmuramoyl-L-alanine amidase-like"/>
    <property type="match status" value="1"/>
</dbReference>
<evidence type="ECO:0000256" key="1">
    <source>
        <dbReference type="ARBA" id="ARBA00030881"/>
    </source>
</evidence>
<reference evidence="5" key="1">
    <citation type="submission" date="2016-02" db="EMBL/GenBank/DDBJ databases">
        <title>Genome sequence of Bacillus trypoxylicola KCTC 13244(T).</title>
        <authorList>
            <person name="Jeong H."/>
            <person name="Park S.-H."/>
            <person name="Choi S.-K."/>
        </authorList>
    </citation>
    <scope>NUCLEOTIDE SEQUENCE [LARGE SCALE GENOMIC DNA]</scope>
    <source>
        <strain evidence="5">KCTC 13244</strain>
    </source>
</reference>
<dbReference type="Pfam" id="PF01510">
    <property type="entry name" value="Amidase_2"/>
    <property type="match status" value="1"/>
</dbReference>
<dbReference type="Gene3D" id="1.10.101.10">
    <property type="entry name" value="PGBD-like superfamily/PGBD"/>
    <property type="match status" value="2"/>
</dbReference>
<feature type="domain" description="N-acetylmuramoyl-L-alanine amidase" evidence="4">
    <location>
        <begin position="12"/>
        <end position="138"/>
    </location>
</feature>
<dbReference type="InterPro" id="IPR002502">
    <property type="entry name" value="Amidase_domain"/>
</dbReference>
<protein>
    <recommendedName>
        <fullName evidence="2">Autolysin</fullName>
    </recommendedName>
    <alternativeName>
        <fullName evidence="1">Cell wall hydrolase</fullName>
    </alternativeName>
</protein>
<evidence type="ECO:0000313" key="5">
    <source>
        <dbReference type="EMBL" id="KYG28190.1"/>
    </source>
</evidence>
<gene>
    <name evidence="5" type="ORF">AZF04_09820</name>
</gene>
<dbReference type="RefSeq" id="WP_061949614.1">
    <property type="nucleotide sequence ID" value="NZ_LTAO01000034.1"/>
</dbReference>
<dbReference type="OrthoDB" id="9812621at2"/>
<dbReference type="InterPro" id="IPR036365">
    <property type="entry name" value="PGBD-like_sf"/>
</dbReference>
<evidence type="ECO:0000313" key="6">
    <source>
        <dbReference type="Proteomes" id="UP000075806"/>
    </source>
</evidence>
<dbReference type="GO" id="GO:0009253">
    <property type="term" value="P:peptidoglycan catabolic process"/>
    <property type="evidence" value="ECO:0007669"/>
    <property type="project" value="InterPro"/>
</dbReference>